<proteinExistence type="predicted"/>
<evidence type="ECO:0000313" key="1">
    <source>
        <dbReference type="EnsemblMetazoa" id="tetur13g03550.1"/>
    </source>
</evidence>
<evidence type="ECO:0000313" key="2">
    <source>
        <dbReference type="Proteomes" id="UP000015104"/>
    </source>
</evidence>
<dbReference type="Proteomes" id="UP000015104">
    <property type="component" value="Unassembled WGS sequence"/>
</dbReference>
<dbReference type="HOGENOM" id="CLU_3320630_0_0_1"/>
<organism evidence="1 2">
    <name type="scientific">Tetranychus urticae</name>
    <name type="common">Two-spotted spider mite</name>
    <dbReference type="NCBI Taxonomy" id="32264"/>
    <lineage>
        <taxon>Eukaryota</taxon>
        <taxon>Metazoa</taxon>
        <taxon>Ecdysozoa</taxon>
        <taxon>Arthropoda</taxon>
        <taxon>Chelicerata</taxon>
        <taxon>Arachnida</taxon>
        <taxon>Acari</taxon>
        <taxon>Acariformes</taxon>
        <taxon>Trombidiformes</taxon>
        <taxon>Prostigmata</taxon>
        <taxon>Eleutherengona</taxon>
        <taxon>Raphignathae</taxon>
        <taxon>Tetranychoidea</taxon>
        <taxon>Tetranychidae</taxon>
        <taxon>Tetranychus</taxon>
    </lineage>
</organism>
<dbReference type="EMBL" id="CAEY01000176">
    <property type="status" value="NOT_ANNOTATED_CDS"/>
    <property type="molecule type" value="Genomic_DNA"/>
</dbReference>
<reference evidence="1" key="2">
    <citation type="submission" date="2015-06" db="UniProtKB">
        <authorList>
            <consortium name="EnsemblMetazoa"/>
        </authorList>
    </citation>
    <scope>IDENTIFICATION</scope>
</reference>
<keyword evidence="2" id="KW-1185">Reference proteome</keyword>
<protein>
    <submittedName>
        <fullName evidence="1">Uncharacterized protein</fullName>
    </submittedName>
</protein>
<reference evidence="2" key="1">
    <citation type="submission" date="2011-08" db="EMBL/GenBank/DDBJ databases">
        <authorList>
            <person name="Rombauts S."/>
        </authorList>
    </citation>
    <scope>NUCLEOTIDE SEQUENCE</scope>
    <source>
        <strain evidence="2">London</strain>
    </source>
</reference>
<dbReference type="AlphaFoldDB" id="T1KKF5"/>
<sequence>MNDLKKCVPKRDLESKCKESLRGRKEIKETESRGVNKCV</sequence>
<dbReference type="EnsemblMetazoa" id="tetur13g03550.1">
    <property type="protein sequence ID" value="tetur13g03550.1"/>
    <property type="gene ID" value="tetur13g03550"/>
</dbReference>
<accession>T1KKF5</accession>
<name>T1KKF5_TETUR</name>